<dbReference type="OrthoDB" id="9774747at2"/>
<organism evidence="4 5">
    <name type="scientific">Comamonas serinivorans</name>
    <dbReference type="NCBI Taxonomy" id="1082851"/>
    <lineage>
        <taxon>Bacteria</taxon>
        <taxon>Pseudomonadati</taxon>
        <taxon>Pseudomonadota</taxon>
        <taxon>Betaproteobacteria</taxon>
        <taxon>Burkholderiales</taxon>
        <taxon>Comamonadaceae</taxon>
        <taxon>Comamonas</taxon>
    </lineage>
</organism>
<dbReference type="EMBL" id="CP021455">
    <property type="protein sequence ID" value="ARU03550.1"/>
    <property type="molecule type" value="Genomic_DNA"/>
</dbReference>
<evidence type="ECO:0000256" key="2">
    <source>
        <dbReference type="PROSITE-ProRule" id="PRU00169"/>
    </source>
</evidence>
<feature type="modified residue" description="4-aspartylphosphate" evidence="2">
    <location>
        <position position="59"/>
    </location>
</feature>
<keyword evidence="5" id="KW-1185">Reference proteome</keyword>
<dbReference type="PANTHER" id="PTHR44591">
    <property type="entry name" value="STRESS RESPONSE REGULATOR PROTEIN 1"/>
    <property type="match status" value="1"/>
</dbReference>
<dbReference type="SUPFAM" id="SSF52172">
    <property type="entry name" value="CheY-like"/>
    <property type="match status" value="2"/>
</dbReference>
<dbReference type="SMART" id="SM00448">
    <property type="entry name" value="REC"/>
    <property type="match status" value="2"/>
</dbReference>
<dbReference type="Gene3D" id="3.40.50.2300">
    <property type="match status" value="2"/>
</dbReference>
<dbReference type="PROSITE" id="PS50110">
    <property type="entry name" value="RESPONSE_REGULATORY"/>
    <property type="match status" value="2"/>
</dbReference>
<evidence type="ECO:0000256" key="1">
    <source>
        <dbReference type="ARBA" id="ARBA00022553"/>
    </source>
</evidence>
<dbReference type="RefSeq" id="WP_087276359.1">
    <property type="nucleotide sequence ID" value="NZ_CP021455.1"/>
</dbReference>
<protein>
    <submittedName>
        <fullName evidence="4">Phosphohydrolase</fullName>
    </submittedName>
</protein>
<reference evidence="4 5" key="1">
    <citation type="submission" date="2017-05" db="EMBL/GenBank/DDBJ databases">
        <authorList>
            <person name="Song R."/>
            <person name="Chenine A.L."/>
            <person name="Ruprecht R.M."/>
        </authorList>
    </citation>
    <scope>NUCLEOTIDE SEQUENCE [LARGE SCALE GENOMIC DNA]</scope>
    <source>
        <strain evidence="4 5">DSM 26136</strain>
    </source>
</reference>
<gene>
    <name evidence="4" type="ORF">CCO03_01595</name>
</gene>
<dbReference type="KEGG" id="cser:CCO03_01595"/>
<dbReference type="GO" id="GO:0016787">
    <property type="term" value="F:hydrolase activity"/>
    <property type="evidence" value="ECO:0007669"/>
    <property type="project" value="UniProtKB-KW"/>
</dbReference>
<evidence type="ECO:0000313" key="4">
    <source>
        <dbReference type="EMBL" id="ARU03550.1"/>
    </source>
</evidence>
<evidence type="ECO:0000313" key="5">
    <source>
        <dbReference type="Proteomes" id="UP000196138"/>
    </source>
</evidence>
<keyword evidence="1 2" id="KW-0597">Phosphoprotein</keyword>
<dbReference type="GO" id="GO:0000160">
    <property type="term" value="P:phosphorelay signal transduction system"/>
    <property type="evidence" value="ECO:0007669"/>
    <property type="project" value="InterPro"/>
</dbReference>
<proteinExistence type="predicted"/>
<dbReference type="Proteomes" id="UP000196138">
    <property type="component" value="Chromosome"/>
</dbReference>
<dbReference type="CDD" id="cd17569">
    <property type="entry name" value="REC_HupR-like"/>
    <property type="match status" value="1"/>
</dbReference>
<dbReference type="AlphaFoldDB" id="A0A1Y0EJA9"/>
<accession>A0A1Y0EJA9</accession>
<feature type="domain" description="Response regulatory" evidence="3">
    <location>
        <begin position="158"/>
        <end position="272"/>
    </location>
</feature>
<evidence type="ECO:0000259" key="3">
    <source>
        <dbReference type="PROSITE" id="PS50110"/>
    </source>
</evidence>
<dbReference type="InterPro" id="IPR001789">
    <property type="entry name" value="Sig_transdc_resp-reg_receiver"/>
</dbReference>
<comment type="caution">
    <text evidence="2">Lacks conserved residue(s) required for the propagation of feature annotation.</text>
</comment>
<dbReference type="InterPro" id="IPR050595">
    <property type="entry name" value="Bact_response_regulator"/>
</dbReference>
<dbReference type="InterPro" id="IPR011006">
    <property type="entry name" value="CheY-like_superfamily"/>
</dbReference>
<name>A0A1Y0EJA9_9BURK</name>
<keyword evidence="4" id="KW-0378">Hydrolase</keyword>
<feature type="domain" description="Response regulatory" evidence="3">
    <location>
        <begin position="11"/>
        <end position="125"/>
    </location>
</feature>
<dbReference type="Pfam" id="PF00072">
    <property type="entry name" value="Response_reg"/>
    <property type="match status" value="2"/>
</dbReference>
<dbReference type="PANTHER" id="PTHR44591:SF19">
    <property type="entry name" value="TWO-COMPONENT RESPONSE REGULATOR-RELATED"/>
    <property type="match status" value="1"/>
</dbReference>
<sequence>MDPQDTPTRATVLFVDDEERVVNLLRMIFRTQYEVLVATSGAQALELLRAHRIDVLVSDQRMPGMTGIELLAQARELSPHTIRLLLTGYTDLAAIVGSVNEGEVFRFLNKPWDHHEIQTTLAAAVAAAHSSRAAFLESARAAEPAASAPAPAEPSTPDILLIDDNPRDLASMEEVARQSYTTHTATSMTEALQILSHHDVGVIVTEARVGEEDTEGFLRVLKQQYPAITTVMLTRSGDADLVIRLINRAQIFRFATKPLRKSVFVLALSAAMKEHMRYRQQPNLLNRLQVEPVVEPDNPSLVNSIAQSVGRWADRFPLLSGKKR</sequence>